<keyword evidence="2" id="KW-1185">Reference proteome</keyword>
<evidence type="ECO:0000313" key="2">
    <source>
        <dbReference type="Proteomes" id="UP000281738"/>
    </source>
</evidence>
<evidence type="ECO:0008006" key="3">
    <source>
        <dbReference type="Google" id="ProtNLM"/>
    </source>
</evidence>
<gene>
    <name evidence="1" type="ORF">EDD33_1988</name>
</gene>
<dbReference type="AlphaFoldDB" id="A0A3N2CUC5"/>
<dbReference type="OrthoDB" id="3722818at2"/>
<evidence type="ECO:0000313" key="1">
    <source>
        <dbReference type="EMBL" id="ROR91127.1"/>
    </source>
</evidence>
<sequence>MSQRDRATTSLLSVGMTACQLERAVAGPVWARWAAAEPALAGVGSLQRLENMRGAACDPGLGALVRIAAGDGRGAELAAIAVVHQLEGGLRRLCWRLRDLSDDIEAVVVGELWRQIRTFPWQRRTRAYAANLLLDTRAAVLRELHPDRDRDGQQRVVLVEGDSTKLDLLIGAQPAEAHSASGSEATDREFVQLVRWARSCRAISGDDVDLLVDLLEAGHQVDSSDRCTRGVSSDAALRLVAERRGVCTKTVVRHRNRVLDALRAAAPRYLSEVA</sequence>
<protein>
    <recommendedName>
        <fullName evidence="3">DNA-directed RNA polymerase specialized sigma24 family protein</fullName>
    </recommendedName>
</protein>
<organism evidence="1 2">
    <name type="scientific">Nocardioides aurantiacus</name>
    <dbReference type="NCBI Taxonomy" id="86796"/>
    <lineage>
        <taxon>Bacteria</taxon>
        <taxon>Bacillati</taxon>
        <taxon>Actinomycetota</taxon>
        <taxon>Actinomycetes</taxon>
        <taxon>Propionibacteriales</taxon>
        <taxon>Nocardioidaceae</taxon>
        <taxon>Nocardioides</taxon>
    </lineage>
</organism>
<dbReference type="Proteomes" id="UP000281738">
    <property type="component" value="Unassembled WGS sequence"/>
</dbReference>
<proteinExistence type="predicted"/>
<reference evidence="1 2" key="1">
    <citation type="submission" date="2018-11" db="EMBL/GenBank/DDBJ databases">
        <title>Sequencing the genomes of 1000 actinobacteria strains.</title>
        <authorList>
            <person name="Klenk H.-P."/>
        </authorList>
    </citation>
    <scope>NUCLEOTIDE SEQUENCE [LARGE SCALE GENOMIC DNA]</scope>
    <source>
        <strain evidence="1 2">DSM 12652</strain>
    </source>
</reference>
<accession>A0A3N2CUC5</accession>
<dbReference type="RefSeq" id="WP_148077038.1">
    <property type="nucleotide sequence ID" value="NZ_RKHO01000001.1"/>
</dbReference>
<name>A0A3N2CUC5_9ACTN</name>
<dbReference type="EMBL" id="RKHO01000001">
    <property type="protein sequence ID" value="ROR91127.1"/>
    <property type="molecule type" value="Genomic_DNA"/>
</dbReference>
<dbReference type="PROSITE" id="PS51257">
    <property type="entry name" value="PROKAR_LIPOPROTEIN"/>
    <property type="match status" value="1"/>
</dbReference>
<comment type="caution">
    <text evidence="1">The sequence shown here is derived from an EMBL/GenBank/DDBJ whole genome shotgun (WGS) entry which is preliminary data.</text>
</comment>